<evidence type="ECO:0000313" key="2">
    <source>
        <dbReference type="Proteomes" id="UP001529510"/>
    </source>
</evidence>
<dbReference type="PANTHER" id="PTHR23295:SF5">
    <property type="entry name" value="SI:CH211-216L23.2"/>
    <property type="match status" value="1"/>
</dbReference>
<reference evidence="1 2" key="1">
    <citation type="submission" date="2024-05" db="EMBL/GenBank/DDBJ databases">
        <title>Genome sequencing and assembly of Indian major carp, Cirrhinus mrigala (Hamilton, 1822).</title>
        <authorList>
            <person name="Mohindra V."/>
            <person name="Chowdhury L.M."/>
            <person name="Lal K."/>
            <person name="Jena J.K."/>
        </authorList>
    </citation>
    <scope>NUCLEOTIDE SEQUENCE [LARGE SCALE GENOMIC DNA]</scope>
    <source>
        <strain evidence="1">CM1030</strain>
        <tissue evidence="1">Blood</tissue>
    </source>
</reference>
<dbReference type="EMBL" id="JAMKFB020000018">
    <property type="protein sequence ID" value="KAL0167964.1"/>
    <property type="molecule type" value="Genomic_DNA"/>
</dbReference>
<name>A0ABD0P1Q6_CIRMR</name>
<dbReference type="InterPro" id="IPR052600">
    <property type="entry name" value="Nuc_rcpt_coact/corep"/>
</dbReference>
<accession>A0ABD0P1Q6</accession>
<keyword evidence="2" id="KW-1185">Reference proteome</keyword>
<dbReference type="AlphaFoldDB" id="A0ABD0P1Q6"/>
<dbReference type="PANTHER" id="PTHR23295">
    <property type="entry name" value="NUCLEAR RECEPTOR COACTIVATOR 5-RELATED"/>
    <property type="match status" value="1"/>
</dbReference>
<sequence>HRNMPKEQAMEFVMVEFRRLSGSRRVPDPTEAAARAAELTEDYLERSKLERHTVPSATRHLLFLLAEGLHLYPEELNTLAEYLQNRQDHLQ</sequence>
<evidence type="ECO:0000313" key="1">
    <source>
        <dbReference type="EMBL" id="KAL0167964.1"/>
    </source>
</evidence>
<organism evidence="1 2">
    <name type="scientific">Cirrhinus mrigala</name>
    <name type="common">Mrigala</name>
    <dbReference type="NCBI Taxonomy" id="683832"/>
    <lineage>
        <taxon>Eukaryota</taxon>
        <taxon>Metazoa</taxon>
        <taxon>Chordata</taxon>
        <taxon>Craniata</taxon>
        <taxon>Vertebrata</taxon>
        <taxon>Euteleostomi</taxon>
        <taxon>Actinopterygii</taxon>
        <taxon>Neopterygii</taxon>
        <taxon>Teleostei</taxon>
        <taxon>Ostariophysi</taxon>
        <taxon>Cypriniformes</taxon>
        <taxon>Cyprinidae</taxon>
        <taxon>Labeoninae</taxon>
        <taxon>Labeonini</taxon>
        <taxon>Cirrhinus</taxon>
    </lineage>
</organism>
<protein>
    <submittedName>
        <fullName evidence="1">Uncharacterized protein</fullName>
    </submittedName>
</protein>
<proteinExistence type="predicted"/>
<comment type="caution">
    <text evidence="1">The sequence shown here is derived from an EMBL/GenBank/DDBJ whole genome shotgun (WGS) entry which is preliminary data.</text>
</comment>
<feature type="non-terminal residue" evidence="1">
    <location>
        <position position="91"/>
    </location>
</feature>
<gene>
    <name evidence="1" type="ORF">M9458_036186</name>
</gene>
<dbReference type="Proteomes" id="UP001529510">
    <property type="component" value="Unassembled WGS sequence"/>
</dbReference>
<feature type="non-terminal residue" evidence="1">
    <location>
        <position position="1"/>
    </location>
</feature>